<dbReference type="SUPFAM" id="SSF52540">
    <property type="entry name" value="P-loop containing nucleoside triphosphate hydrolases"/>
    <property type="match status" value="1"/>
</dbReference>
<comment type="caution">
    <text evidence="2">The sequence shown here is derived from an EMBL/GenBank/DDBJ whole genome shotgun (WGS) entry which is preliminary data.</text>
</comment>
<dbReference type="GO" id="GO:0016887">
    <property type="term" value="F:ATP hydrolysis activity"/>
    <property type="evidence" value="ECO:0007669"/>
    <property type="project" value="InterPro"/>
</dbReference>
<dbReference type="Pfam" id="PF13304">
    <property type="entry name" value="AAA_21"/>
    <property type="match status" value="1"/>
</dbReference>
<dbReference type="PANTHER" id="PTHR43581">
    <property type="entry name" value="ATP/GTP PHOSPHATASE"/>
    <property type="match status" value="1"/>
</dbReference>
<evidence type="ECO:0000313" key="3">
    <source>
        <dbReference type="Proteomes" id="UP000729733"/>
    </source>
</evidence>
<dbReference type="EMBL" id="JADWDC010000068">
    <property type="protein sequence ID" value="MCC0179139.1"/>
    <property type="molecule type" value="Genomic_DNA"/>
</dbReference>
<dbReference type="GO" id="GO:0005524">
    <property type="term" value="F:ATP binding"/>
    <property type="evidence" value="ECO:0007669"/>
    <property type="project" value="UniProtKB-KW"/>
</dbReference>
<dbReference type="PANTHER" id="PTHR43581:SF4">
    <property type="entry name" value="ATP_GTP PHOSPHATASE"/>
    <property type="match status" value="1"/>
</dbReference>
<evidence type="ECO:0000259" key="1">
    <source>
        <dbReference type="Pfam" id="PF13304"/>
    </source>
</evidence>
<dbReference type="RefSeq" id="WP_229642237.1">
    <property type="nucleotide sequence ID" value="NZ_JADWDC010000068.1"/>
</dbReference>
<dbReference type="AlphaFoldDB" id="A0A964BU35"/>
<dbReference type="InterPro" id="IPR027417">
    <property type="entry name" value="P-loop_NTPase"/>
</dbReference>
<proteinExistence type="predicted"/>
<dbReference type="Gene3D" id="3.40.50.300">
    <property type="entry name" value="P-loop containing nucleotide triphosphate hydrolases"/>
    <property type="match status" value="1"/>
</dbReference>
<organism evidence="2 3">
    <name type="scientific">Waterburya agarophytonicola KI4</name>
    <dbReference type="NCBI Taxonomy" id="2874699"/>
    <lineage>
        <taxon>Bacteria</taxon>
        <taxon>Bacillati</taxon>
        <taxon>Cyanobacteriota</taxon>
        <taxon>Cyanophyceae</taxon>
        <taxon>Pleurocapsales</taxon>
        <taxon>Hyellaceae</taxon>
        <taxon>Waterburya</taxon>
        <taxon>Waterburya agarophytonicola</taxon>
    </lineage>
</organism>
<feature type="domain" description="ATPase AAA-type core" evidence="1">
    <location>
        <begin position="27"/>
        <end position="100"/>
    </location>
</feature>
<gene>
    <name evidence="2" type="ORF">I4641_19410</name>
</gene>
<evidence type="ECO:0000313" key="2">
    <source>
        <dbReference type="EMBL" id="MCC0179139.1"/>
    </source>
</evidence>
<sequence>MSTRPIINDDKNEVELRIWSIDPETDRDDLAFPLEACGTGVSQVLAILYVVITSKEPRTIIIDEPQSFLHPGAARKLIEILQDFPQHQYFISTHSPSIISAANPSTITLLKYQD</sequence>
<reference evidence="2" key="1">
    <citation type="journal article" date="2021" name="Antonie Van Leeuwenhoek">
        <title>Draft genome and description of Waterburya agarophytonicola gen. nov. sp. nov. (Pleurocapsales, Cyanobacteria): a seaweed symbiont.</title>
        <authorList>
            <person name="Bonthond G."/>
            <person name="Shalygin S."/>
            <person name="Bayer T."/>
            <person name="Weinberger F."/>
        </authorList>
    </citation>
    <scope>NUCLEOTIDE SEQUENCE</scope>
    <source>
        <strain evidence="2">KI4</strain>
    </source>
</reference>
<dbReference type="Proteomes" id="UP000729733">
    <property type="component" value="Unassembled WGS sequence"/>
</dbReference>
<dbReference type="InterPro" id="IPR003959">
    <property type="entry name" value="ATPase_AAA_core"/>
</dbReference>
<accession>A0A964BU35</accession>
<protein>
    <submittedName>
        <fullName evidence="2">ATP-binding protein</fullName>
    </submittedName>
</protein>
<keyword evidence="3" id="KW-1185">Reference proteome</keyword>
<dbReference type="InterPro" id="IPR051396">
    <property type="entry name" value="Bact_Antivir_Def_Nuclease"/>
</dbReference>
<keyword evidence="2" id="KW-0547">Nucleotide-binding</keyword>
<keyword evidence="2" id="KW-0067">ATP-binding</keyword>
<name>A0A964BU35_9CYAN</name>